<comment type="cofactor">
    <cofactor evidence="1">
        <name>FAD</name>
        <dbReference type="ChEBI" id="CHEBI:57692"/>
    </cofactor>
</comment>
<dbReference type="InterPro" id="IPR004099">
    <property type="entry name" value="Pyr_nucl-diS_OxRdtase_dimer"/>
</dbReference>
<accession>A0A7C5N087</accession>
<evidence type="ECO:0000259" key="6">
    <source>
        <dbReference type="Pfam" id="PF02852"/>
    </source>
</evidence>
<dbReference type="GO" id="GO:0034599">
    <property type="term" value="P:cellular response to oxidative stress"/>
    <property type="evidence" value="ECO:0007669"/>
    <property type="project" value="TreeGrafter"/>
</dbReference>
<comment type="caution">
    <text evidence="7">The sequence shown here is derived from an EMBL/GenBank/DDBJ whole genome shotgun (WGS) entry which is preliminary data.</text>
</comment>
<evidence type="ECO:0000256" key="1">
    <source>
        <dbReference type="ARBA" id="ARBA00001974"/>
    </source>
</evidence>
<evidence type="ECO:0000256" key="4">
    <source>
        <dbReference type="ARBA" id="ARBA00023157"/>
    </source>
</evidence>
<reference evidence="7" key="1">
    <citation type="journal article" date="2020" name="mSystems">
        <title>Genome- and Community-Level Interaction Insights into Carbon Utilization and Element Cycling Functions of Hydrothermarchaeota in Hydrothermal Sediment.</title>
        <authorList>
            <person name="Zhou Z."/>
            <person name="Liu Y."/>
            <person name="Xu W."/>
            <person name="Pan J."/>
            <person name="Luo Z.H."/>
            <person name="Li M."/>
        </authorList>
    </citation>
    <scope>NUCLEOTIDE SEQUENCE [LARGE SCALE GENOMIC DNA]</scope>
    <source>
        <strain evidence="7">HyVt-535</strain>
    </source>
</reference>
<keyword evidence="3 7" id="KW-0560">Oxidoreductase</keyword>
<feature type="domain" description="Pyridine nucleotide-disulphide oxidoreductase dimerisation" evidence="6">
    <location>
        <begin position="2"/>
        <end position="83"/>
    </location>
</feature>
<dbReference type="SUPFAM" id="SSF55424">
    <property type="entry name" value="FAD/NAD-linked reductases, dimerisation (C-terminal) domain"/>
    <property type="match status" value="1"/>
</dbReference>
<dbReference type="EC" id="1.8.1.7" evidence="7"/>
<dbReference type="Gene3D" id="3.30.390.30">
    <property type="match status" value="1"/>
</dbReference>
<evidence type="ECO:0000256" key="2">
    <source>
        <dbReference type="ARBA" id="ARBA00007532"/>
    </source>
</evidence>
<dbReference type="EMBL" id="DROM01000384">
    <property type="protein sequence ID" value="HHH13842.1"/>
    <property type="molecule type" value="Genomic_DNA"/>
</dbReference>
<name>A0A7C5N087_9GAMM</name>
<feature type="non-terminal residue" evidence="7">
    <location>
        <position position="1"/>
    </location>
</feature>
<organism evidence="7">
    <name type="scientific">Thiolapillus brandeum</name>
    <dbReference type="NCBI Taxonomy" id="1076588"/>
    <lineage>
        <taxon>Bacteria</taxon>
        <taxon>Pseudomonadati</taxon>
        <taxon>Pseudomonadota</taxon>
        <taxon>Gammaproteobacteria</taxon>
        <taxon>Chromatiales</taxon>
        <taxon>Sedimenticolaceae</taxon>
        <taxon>Thiolapillus</taxon>
    </lineage>
</organism>
<dbReference type="GO" id="GO:0006749">
    <property type="term" value="P:glutathione metabolic process"/>
    <property type="evidence" value="ECO:0007669"/>
    <property type="project" value="TreeGrafter"/>
</dbReference>
<dbReference type="InterPro" id="IPR046952">
    <property type="entry name" value="GSHR/TRXR-like"/>
</dbReference>
<dbReference type="PANTHER" id="PTHR42737:SF2">
    <property type="entry name" value="GLUTATHIONE REDUCTASE"/>
    <property type="match status" value="1"/>
</dbReference>
<evidence type="ECO:0000256" key="3">
    <source>
        <dbReference type="ARBA" id="ARBA00023002"/>
    </source>
</evidence>
<dbReference type="PRINTS" id="PR00411">
    <property type="entry name" value="PNDRDTASEI"/>
</dbReference>
<dbReference type="AlphaFoldDB" id="A0A7C5N087"/>
<keyword evidence="5" id="KW-0676">Redox-active center</keyword>
<dbReference type="GO" id="GO:0005829">
    <property type="term" value="C:cytosol"/>
    <property type="evidence" value="ECO:0007669"/>
    <property type="project" value="TreeGrafter"/>
</dbReference>
<sequence>GKVTVYRTEFTPMRHALSARGGTTAMKLVCAGDEERVVGIHLVGEGVDEMLQGFAVAVKMGATKADFDNTIAIHPVAAEELVTLKEPEPGPDEAVVAAA</sequence>
<keyword evidence="4" id="KW-1015">Disulfide bond</keyword>
<protein>
    <submittedName>
        <fullName evidence="7">Glutathione-disulfide reductase</fullName>
        <ecNumber evidence="7">1.8.1.7</ecNumber>
    </submittedName>
</protein>
<dbReference type="InterPro" id="IPR016156">
    <property type="entry name" value="FAD/NAD-linked_Rdtase_dimer_sf"/>
</dbReference>
<dbReference type="Pfam" id="PF02852">
    <property type="entry name" value="Pyr_redox_dim"/>
    <property type="match status" value="1"/>
</dbReference>
<dbReference type="Proteomes" id="UP000886100">
    <property type="component" value="Unassembled WGS sequence"/>
</dbReference>
<dbReference type="GO" id="GO:0050660">
    <property type="term" value="F:flavin adenine dinucleotide binding"/>
    <property type="evidence" value="ECO:0007669"/>
    <property type="project" value="InterPro"/>
</dbReference>
<dbReference type="PANTHER" id="PTHR42737">
    <property type="entry name" value="GLUTATHIONE REDUCTASE"/>
    <property type="match status" value="1"/>
</dbReference>
<proteinExistence type="inferred from homology"/>
<gene>
    <name evidence="7" type="ORF">ENJ98_06350</name>
</gene>
<evidence type="ECO:0000313" key="7">
    <source>
        <dbReference type="EMBL" id="HHH13842.1"/>
    </source>
</evidence>
<dbReference type="GO" id="GO:0045454">
    <property type="term" value="P:cell redox homeostasis"/>
    <property type="evidence" value="ECO:0007669"/>
    <property type="project" value="InterPro"/>
</dbReference>
<comment type="similarity">
    <text evidence="2">Belongs to the class-I pyridine nucleotide-disulfide oxidoreductase family.</text>
</comment>
<evidence type="ECO:0000256" key="5">
    <source>
        <dbReference type="ARBA" id="ARBA00023284"/>
    </source>
</evidence>
<dbReference type="GO" id="GO:0004362">
    <property type="term" value="F:glutathione-disulfide reductase (NADPH) activity"/>
    <property type="evidence" value="ECO:0007669"/>
    <property type="project" value="UniProtKB-EC"/>
</dbReference>